<name>T1GYE4_MEGSC</name>
<evidence type="ECO:0000313" key="7">
    <source>
        <dbReference type="Proteomes" id="UP000015102"/>
    </source>
</evidence>
<organism evidence="6 7">
    <name type="scientific">Megaselia scalaris</name>
    <name type="common">Humpbacked fly</name>
    <name type="synonym">Phora scalaris</name>
    <dbReference type="NCBI Taxonomy" id="36166"/>
    <lineage>
        <taxon>Eukaryota</taxon>
        <taxon>Metazoa</taxon>
        <taxon>Ecdysozoa</taxon>
        <taxon>Arthropoda</taxon>
        <taxon>Hexapoda</taxon>
        <taxon>Insecta</taxon>
        <taxon>Pterygota</taxon>
        <taxon>Neoptera</taxon>
        <taxon>Endopterygota</taxon>
        <taxon>Diptera</taxon>
        <taxon>Brachycera</taxon>
        <taxon>Muscomorpha</taxon>
        <taxon>Platypezoidea</taxon>
        <taxon>Phoridae</taxon>
        <taxon>Megaseliini</taxon>
        <taxon>Megaselia</taxon>
    </lineage>
</organism>
<keyword evidence="3 5" id="KW-0175">Coiled coil</keyword>
<sequence>MDDQANERELERDKYIKDIEDLKNRISEKDKLKTSYENVRKENEILEEQLKEVTQENVDLKERKKKLEDEFKNSIDKVFDLRRTICSLEHKFNRKALMKLLWRKRLR</sequence>
<dbReference type="GO" id="GO:0005813">
    <property type="term" value="C:centrosome"/>
    <property type="evidence" value="ECO:0007669"/>
    <property type="project" value="UniProtKB-SubCell"/>
</dbReference>
<dbReference type="PANTHER" id="PTHR44981:SF2">
    <property type="entry name" value="PERICENTRIN-LIKE PROTEIN, ISOFORM F"/>
    <property type="match status" value="1"/>
</dbReference>
<evidence type="ECO:0000256" key="4">
    <source>
        <dbReference type="ARBA" id="ARBA00023212"/>
    </source>
</evidence>
<evidence type="ECO:0000256" key="1">
    <source>
        <dbReference type="ARBA" id="ARBA00004300"/>
    </source>
</evidence>
<protein>
    <submittedName>
        <fullName evidence="6">Uncharacterized protein</fullName>
    </submittedName>
</protein>
<dbReference type="STRING" id="36166.T1GYE4"/>
<dbReference type="HOGENOM" id="CLU_2212938_0_0_1"/>
<dbReference type="EnsemblMetazoa" id="MESCA008869-RA">
    <property type="protein sequence ID" value="MESCA008869-PA"/>
    <property type="gene ID" value="MESCA008869"/>
</dbReference>
<evidence type="ECO:0000313" key="6">
    <source>
        <dbReference type="EnsemblMetazoa" id="MESCA008869-PA"/>
    </source>
</evidence>
<dbReference type="Proteomes" id="UP000015102">
    <property type="component" value="Unassembled WGS sequence"/>
</dbReference>
<accession>T1GYE4</accession>
<evidence type="ECO:0000256" key="3">
    <source>
        <dbReference type="ARBA" id="ARBA00023054"/>
    </source>
</evidence>
<reference evidence="6" key="2">
    <citation type="submission" date="2015-06" db="UniProtKB">
        <authorList>
            <consortium name="EnsemblMetazoa"/>
        </authorList>
    </citation>
    <scope>IDENTIFICATION</scope>
</reference>
<reference evidence="7" key="1">
    <citation type="submission" date="2013-02" db="EMBL/GenBank/DDBJ databases">
        <authorList>
            <person name="Hughes D."/>
        </authorList>
    </citation>
    <scope>NUCLEOTIDE SEQUENCE</scope>
    <source>
        <strain>Durham</strain>
        <strain evidence="7">NC isolate 2 -- Noor lab</strain>
    </source>
</reference>
<dbReference type="GO" id="GO:0060090">
    <property type="term" value="F:molecular adaptor activity"/>
    <property type="evidence" value="ECO:0007669"/>
    <property type="project" value="InterPro"/>
</dbReference>
<evidence type="ECO:0000256" key="5">
    <source>
        <dbReference type="SAM" id="Coils"/>
    </source>
</evidence>
<proteinExistence type="predicted"/>
<keyword evidence="7" id="KW-1185">Reference proteome</keyword>
<dbReference type="PANTHER" id="PTHR44981">
    <property type="entry name" value="PERICENTRIN-LIKE PROTEIN, ISOFORM F"/>
    <property type="match status" value="1"/>
</dbReference>
<comment type="subcellular location">
    <subcellularLocation>
        <location evidence="1">Cytoplasm</location>
        <location evidence="1">Cytoskeleton</location>
        <location evidence="1">Microtubule organizing center</location>
        <location evidence="1">Centrosome</location>
    </subcellularLocation>
</comment>
<evidence type="ECO:0000256" key="2">
    <source>
        <dbReference type="ARBA" id="ARBA00022490"/>
    </source>
</evidence>
<dbReference type="EMBL" id="CAQQ02089868">
    <property type="status" value="NOT_ANNOTATED_CDS"/>
    <property type="molecule type" value="Genomic_DNA"/>
</dbReference>
<keyword evidence="4" id="KW-0206">Cytoskeleton</keyword>
<dbReference type="InterPro" id="IPR028745">
    <property type="entry name" value="AKAP9/Pericentrin"/>
</dbReference>
<keyword evidence="2" id="KW-0963">Cytoplasm</keyword>
<dbReference type="GO" id="GO:0007165">
    <property type="term" value="P:signal transduction"/>
    <property type="evidence" value="ECO:0007669"/>
    <property type="project" value="InterPro"/>
</dbReference>
<dbReference type="AlphaFoldDB" id="T1GYE4"/>
<feature type="coiled-coil region" evidence="5">
    <location>
        <begin position="5"/>
        <end position="77"/>
    </location>
</feature>